<evidence type="ECO:0000256" key="1">
    <source>
        <dbReference type="SAM" id="Coils"/>
    </source>
</evidence>
<dbReference type="OrthoDB" id="3538998at2759"/>
<comment type="caution">
    <text evidence="4">The sequence shown here is derived from an EMBL/GenBank/DDBJ whole genome shotgun (WGS) entry which is preliminary data.</text>
</comment>
<evidence type="ECO:0000313" key="4">
    <source>
        <dbReference type="EMBL" id="KAJ4247434.1"/>
    </source>
</evidence>
<feature type="signal peptide" evidence="3">
    <location>
        <begin position="1"/>
        <end position="21"/>
    </location>
</feature>
<protein>
    <recommendedName>
        <fullName evidence="6">Extracellular membrane protein CFEM domain-containing protein</fullName>
    </recommendedName>
</protein>
<keyword evidence="3" id="KW-0732">Signal</keyword>
<accession>A0A9W8V7Q0</accession>
<organism evidence="4 5">
    <name type="scientific">Fusarium torreyae</name>
    <dbReference type="NCBI Taxonomy" id="1237075"/>
    <lineage>
        <taxon>Eukaryota</taxon>
        <taxon>Fungi</taxon>
        <taxon>Dikarya</taxon>
        <taxon>Ascomycota</taxon>
        <taxon>Pezizomycotina</taxon>
        <taxon>Sordariomycetes</taxon>
        <taxon>Hypocreomycetidae</taxon>
        <taxon>Hypocreales</taxon>
        <taxon>Nectriaceae</taxon>
        <taxon>Fusarium</taxon>
    </lineage>
</organism>
<feature type="chain" id="PRO_5040809959" description="Extracellular membrane protein CFEM domain-containing protein" evidence="3">
    <location>
        <begin position="22"/>
        <end position="332"/>
    </location>
</feature>
<feature type="coiled-coil region" evidence="1">
    <location>
        <begin position="119"/>
        <end position="146"/>
    </location>
</feature>
<reference evidence="4" key="1">
    <citation type="submission" date="2022-09" db="EMBL/GenBank/DDBJ databases">
        <title>Fusarium specimens isolated from Avocado Roots.</title>
        <authorList>
            <person name="Stajich J."/>
            <person name="Roper C."/>
            <person name="Heimlech-Rivalta G."/>
        </authorList>
    </citation>
    <scope>NUCLEOTIDE SEQUENCE</scope>
    <source>
        <strain evidence="4">CF00136</strain>
    </source>
</reference>
<evidence type="ECO:0000256" key="3">
    <source>
        <dbReference type="SAM" id="SignalP"/>
    </source>
</evidence>
<gene>
    <name evidence="4" type="ORF">NW762_013109</name>
</gene>
<name>A0A9W8V7Q0_9HYPO</name>
<feature type="region of interest" description="Disordered" evidence="2">
    <location>
        <begin position="273"/>
        <end position="308"/>
    </location>
</feature>
<dbReference type="Proteomes" id="UP001152049">
    <property type="component" value="Unassembled WGS sequence"/>
</dbReference>
<keyword evidence="1" id="KW-0175">Coiled coil</keyword>
<proteinExistence type="predicted"/>
<sequence>MFQPLFAVLVTSFLGVTPGLAEKLGYFESKECVDPSGFETCYKDAGERCNDCVNDNCKGKNIDCANVCTCVMVEEAIDCALTSCWNKGERTRHLSLFTIRTGSFFPAPDDAPGACSCNLGKIASTIARAEKEMNECEDRNKKFVESLTSTDEIEIFGRACLCGTYSVALSSVWDICPDTDPGFLGADDLYAGLVATMKSYEQCADYIDTFDCISDLKFTPPGKDKSAKVYAPGEFPKNGTKTVTTNRGGSITSPLSGATLSWTAGNIERTITAVNADAKPTGSSSGKDNKAEESSGSGKVSEDDENDNEEDAAFAVVLQMWPLLGLILAIIA</sequence>
<evidence type="ECO:0008006" key="6">
    <source>
        <dbReference type="Google" id="ProtNLM"/>
    </source>
</evidence>
<evidence type="ECO:0000256" key="2">
    <source>
        <dbReference type="SAM" id="MobiDB-lite"/>
    </source>
</evidence>
<keyword evidence="5" id="KW-1185">Reference proteome</keyword>
<dbReference type="AlphaFoldDB" id="A0A9W8V7Q0"/>
<dbReference type="EMBL" id="JAOQAZ010000039">
    <property type="protein sequence ID" value="KAJ4247434.1"/>
    <property type="molecule type" value="Genomic_DNA"/>
</dbReference>
<evidence type="ECO:0000313" key="5">
    <source>
        <dbReference type="Proteomes" id="UP001152049"/>
    </source>
</evidence>